<dbReference type="GO" id="GO:0016787">
    <property type="term" value="F:hydrolase activity"/>
    <property type="evidence" value="ECO:0007669"/>
    <property type="project" value="UniProtKB-KW"/>
</dbReference>
<proteinExistence type="predicted"/>
<dbReference type="GO" id="GO:0005524">
    <property type="term" value="F:ATP binding"/>
    <property type="evidence" value="ECO:0007669"/>
    <property type="project" value="InterPro"/>
</dbReference>
<dbReference type="Gene3D" id="3.50.30.10">
    <property type="entry name" value="Phosphohistidine domain"/>
    <property type="match status" value="1"/>
</dbReference>
<dbReference type="RefSeq" id="WP_308731516.1">
    <property type="nucleotide sequence ID" value="NZ_JAJEQN010000011.1"/>
</dbReference>
<dbReference type="InterPro" id="IPR002192">
    <property type="entry name" value="PPDK_AMP/ATP-bd"/>
</dbReference>
<dbReference type="InterPro" id="IPR029062">
    <property type="entry name" value="Class_I_gatase-like"/>
</dbReference>
<dbReference type="AlphaFoldDB" id="A0AAE3JBW9"/>
<dbReference type="SUPFAM" id="SSF52317">
    <property type="entry name" value="Class I glutamine amidotransferase-like"/>
    <property type="match status" value="1"/>
</dbReference>
<dbReference type="Pfam" id="PF00391">
    <property type="entry name" value="PEP-utilizers"/>
    <property type="match status" value="1"/>
</dbReference>
<evidence type="ECO:0000259" key="3">
    <source>
        <dbReference type="Pfam" id="PF01326"/>
    </source>
</evidence>
<feature type="domain" description="Pyruvate phosphate dikinase AMP/ATP-binding" evidence="3">
    <location>
        <begin position="16"/>
        <end position="107"/>
    </location>
</feature>
<evidence type="ECO:0000313" key="4">
    <source>
        <dbReference type="EMBL" id="MCC2221214.1"/>
    </source>
</evidence>
<protein>
    <submittedName>
        <fullName evidence="4">Gamma-glutamyl-gamma-aminobutyrate hydrolase family protein</fullName>
    </submittedName>
</protein>
<keyword evidence="1" id="KW-0175">Coiled coil</keyword>
<name>A0AAE3JBW9_9FIRM</name>
<keyword evidence="5" id="KW-1185">Reference proteome</keyword>
<feature type="coiled-coil region" evidence="1">
    <location>
        <begin position="400"/>
        <end position="430"/>
    </location>
</feature>
<dbReference type="Gene3D" id="3.30.1490.20">
    <property type="entry name" value="ATP-grasp fold, A domain"/>
    <property type="match status" value="1"/>
</dbReference>
<dbReference type="SUPFAM" id="SSF52009">
    <property type="entry name" value="Phosphohistidine domain"/>
    <property type="match status" value="1"/>
</dbReference>
<dbReference type="Pfam" id="PF07722">
    <property type="entry name" value="Peptidase_C26"/>
    <property type="match status" value="1"/>
</dbReference>
<dbReference type="NCBIfam" id="NF004508">
    <property type="entry name" value="PRK05849.1"/>
    <property type="match status" value="1"/>
</dbReference>
<reference evidence="4 5" key="1">
    <citation type="submission" date="2021-10" db="EMBL/GenBank/DDBJ databases">
        <title>Anaerobic single-cell dispensing facilitates the cultivation of human gut bacteria.</title>
        <authorList>
            <person name="Afrizal A."/>
        </authorList>
    </citation>
    <scope>NUCLEOTIDE SEQUENCE [LARGE SCALE GENOMIC DNA]</scope>
    <source>
        <strain evidence="4 5">CLA-AA-H224</strain>
    </source>
</reference>
<feature type="domain" description="PEP-utilising enzyme mobile" evidence="2">
    <location>
        <begin position="712"/>
        <end position="782"/>
    </location>
</feature>
<evidence type="ECO:0000256" key="1">
    <source>
        <dbReference type="SAM" id="Coils"/>
    </source>
</evidence>
<dbReference type="GO" id="GO:0016301">
    <property type="term" value="F:kinase activity"/>
    <property type="evidence" value="ECO:0007669"/>
    <property type="project" value="InterPro"/>
</dbReference>
<dbReference type="InterPro" id="IPR008279">
    <property type="entry name" value="PEP-util_enz_mobile_dom"/>
</dbReference>
<dbReference type="EMBL" id="JAJEQN010000011">
    <property type="protein sequence ID" value="MCC2221214.1"/>
    <property type="molecule type" value="Genomic_DNA"/>
</dbReference>
<dbReference type="Pfam" id="PF01326">
    <property type="entry name" value="PPDK_N"/>
    <property type="match status" value="1"/>
</dbReference>
<organism evidence="4 5">
    <name type="scientific">Anthropogastromicrobium aceti</name>
    <dbReference type="NCBI Taxonomy" id="2981768"/>
    <lineage>
        <taxon>Bacteria</taxon>
        <taxon>Bacillati</taxon>
        <taxon>Bacillota</taxon>
        <taxon>Clostridia</taxon>
        <taxon>Lachnospirales</taxon>
        <taxon>Lachnospiraceae</taxon>
        <taxon>Anthropogastromicrobium</taxon>
    </lineage>
</organism>
<dbReference type="InterPro" id="IPR013815">
    <property type="entry name" value="ATP_grasp_subdomain_1"/>
</dbReference>
<evidence type="ECO:0000259" key="2">
    <source>
        <dbReference type="Pfam" id="PF00391"/>
    </source>
</evidence>
<dbReference type="InterPro" id="IPR036637">
    <property type="entry name" value="Phosphohistidine_dom_sf"/>
</dbReference>
<keyword evidence="4" id="KW-0378">Hydrolase</keyword>
<dbReference type="PROSITE" id="PS51273">
    <property type="entry name" value="GATASE_TYPE_1"/>
    <property type="match status" value="1"/>
</dbReference>
<dbReference type="PANTHER" id="PTHR43615">
    <property type="entry name" value="PHOSPHOENOLPYRUVATE SYNTHASE-RELATED"/>
    <property type="match status" value="1"/>
</dbReference>
<dbReference type="InterPro" id="IPR051549">
    <property type="entry name" value="PEP_Utilizing_Enz"/>
</dbReference>
<evidence type="ECO:0000313" key="5">
    <source>
        <dbReference type="Proteomes" id="UP001198200"/>
    </source>
</evidence>
<dbReference type="Gene3D" id="3.30.470.20">
    <property type="entry name" value="ATP-grasp fold, B domain"/>
    <property type="match status" value="1"/>
</dbReference>
<dbReference type="Proteomes" id="UP001198200">
    <property type="component" value="Unassembled WGS sequence"/>
</dbReference>
<accession>A0AAE3JBW9</accession>
<dbReference type="InterPro" id="IPR011697">
    <property type="entry name" value="Peptidase_C26"/>
</dbReference>
<dbReference type="PANTHER" id="PTHR43615:SF1">
    <property type="entry name" value="PPDK_N DOMAIN-CONTAINING PROTEIN"/>
    <property type="match status" value="1"/>
</dbReference>
<dbReference type="SUPFAM" id="SSF56059">
    <property type="entry name" value="Glutathione synthetase ATP-binding domain-like"/>
    <property type="match status" value="1"/>
</dbReference>
<dbReference type="Gene3D" id="3.40.50.880">
    <property type="match status" value="1"/>
</dbReference>
<gene>
    <name evidence="4" type="ORF">LKD48_06065</name>
</gene>
<comment type="caution">
    <text evidence="4">The sequence shown here is derived from an EMBL/GenBank/DDBJ whole genome shotgun (WGS) entry which is preliminary data.</text>
</comment>
<sequence>MANRINKIISTKANTLYAMKNLIKKASIEEMYILRVEDFWRNKNQVCTEIMEKFGGCRIVVRSSSTQEDCMKSSNAGHYKSILDVDSASRAQIVESIEAVIQSYEKDIKGISNEQVLIQRQAIDVCVSGVVFSRDLKGKRPYYLVNYDDLGSTDSVTSGRGGKTLWIARNVSLYQLEERWRNLITAVTEVESIIEDIPLDIEFAIDSHNQVILFQVRPLAAGYREGRYIDDYSFFARKGQIRREYEEHLDAITGKPMKLSDMAFWNPSEIIGSNPRALDYSLYREIITHHAWNEGIRTLGYRAFNEDLMYQVGNKPYINLTYSYYSLIPASIPEPLALRLVQYYQTRLEEDLSAHDKIEFEIIFSSYDFMTEENSKRLLRYGFTEEERKLLVREVKKLTIDAVMNQEKILKEDLEALKRLENCREEIEKLLYQDVSIDRIIDSILTLLKEIRTNGTPQFARQARLAFIARAFLRTLVDAGYYTSENVDTFMQGISTVSSEFNDDFERFSEGLISREEFNFKYGHLRSGTYDIRSDRYDAMNFRPAPSRIKKDKVKIQKDLDISILTQALEDTQLDVPAERMAKFWISAIEQREYFKFEFTKSLSMVLELIRKLGSILEIRTMDLSWLCVDDFKLYESGCDPENLKKLWMKLITKRRRLNHDSRLILLPEVILSGASVDVIPVYEARPNFITAKTVEGEVVLLDEEPDADITGKIVVVPKADPGYEWIFTKNIKGFITKYGGAASHMAIRCAEFNIPAAIGCGEKIYDTVSQLDYLEMDCRNGLIKEGIQYTNLHALITQREGVNDYGDPTDILEAGYVEFYESIGFIPRPVANHTKNFERLFDEKIDLLIVVGGGALGPQWYDRKHEETVQPYRDKMEEKLIHYCVNHGIPIIGTCRGMQYVNVLFGGKLAYHPDLPCPRKRGEDHKVRLLKENRSIYVNNYHKDVIFEDALADCFEPLAIDEDNHTIEAYQSEQMKILGVQWHPERKFGHADGIDETRRLVRDFISKFIH</sequence>